<reference evidence="3 5" key="2">
    <citation type="submission" date="2018-08" db="EMBL/GenBank/DDBJ databases">
        <title>Genetic Globetrotter - A new plasmid hitch-hiking vast phylogenetic and geographic distances.</title>
        <authorList>
            <person name="Vollmers J."/>
            <person name="Petersen J."/>
        </authorList>
    </citation>
    <scope>NUCLEOTIDE SEQUENCE [LARGE SCALE GENOMIC DNA]</scope>
    <source>
        <strain evidence="3 5">DSM 26383</strain>
    </source>
</reference>
<protein>
    <recommendedName>
        <fullName evidence="6">Tail protein</fullName>
    </recommendedName>
</protein>
<dbReference type="STRING" id="540747.SAMN04488031_12239"/>
<dbReference type="Proteomes" id="UP000325785">
    <property type="component" value="Chromosome"/>
</dbReference>
<dbReference type="AlphaFoldDB" id="A0A0T5P3J6"/>
<sequence>MTDAIAIDYVLRQAFLFMEVTPPTSFGDDSPKANDAAAVYDAALDTTLEGYDWSFARRVVSLAEYDPKPPDIADPELPYTVQLPDDCLALRKVYVSSCVRWRQDQRMIRLDTEPPVTVRYTFRNNKEKYLPRMFQTAIAGQLALLLAPKYVTTRAKQERLQTAVADAVSAAKTNDAHTASSTRIDGRPNSGDWATEAIW</sequence>
<dbReference type="OrthoDB" id="7860263at2"/>
<evidence type="ECO:0000256" key="1">
    <source>
        <dbReference type="SAM" id="MobiDB-lite"/>
    </source>
</evidence>
<keyword evidence="4" id="KW-1185">Reference proteome</keyword>
<evidence type="ECO:0000313" key="3">
    <source>
        <dbReference type="EMBL" id="QEW27829.1"/>
    </source>
</evidence>
<gene>
    <name evidence="3" type="ORF">RIdsm_03649</name>
    <name evidence="2" type="ORF">XM52_22745</name>
</gene>
<dbReference type="EMBL" id="CP031598">
    <property type="protein sequence ID" value="QEW27829.1"/>
    <property type="molecule type" value="Genomic_DNA"/>
</dbReference>
<dbReference type="PATRIC" id="fig|540747.5.peg.2904"/>
<dbReference type="Proteomes" id="UP000051401">
    <property type="component" value="Unassembled WGS sequence"/>
</dbReference>
<evidence type="ECO:0008006" key="6">
    <source>
        <dbReference type="Google" id="ProtNLM"/>
    </source>
</evidence>
<reference evidence="2 4" key="1">
    <citation type="submission" date="2015-04" db="EMBL/GenBank/DDBJ databases">
        <title>The draft genome sequence of Roseovarius indicus B108T.</title>
        <authorList>
            <person name="Li G."/>
            <person name="Lai Q."/>
            <person name="Shao Z."/>
            <person name="Yan P."/>
        </authorList>
    </citation>
    <scope>NUCLEOTIDE SEQUENCE [LARGE SCALE GENOMIC DNA]</scope>
    <source>
        <strain evidence="2 4">B108</strain>
    </source>
</reference>
<evidence type="ECO:0000313" key="5">
    <source>
        <dbReference type="Proteomes" id="UP000325785"/>
    </source>
</evidence>
<evidence type="ECO:0000313" key="4">
    <source>
        <dbReference type="Proteomes" id="UP000051401"/>
    </source>
</evidence>
<proteinExistence type="predicted"/>
<evidence type="ECO:0000313" key="2">
    <source>
        <dbReference type="EMBL" id="KRS15660.1"/>
    </source>
</evidence>
<organism evidence="2 4">
    <name type="scientific">Roseovarius indicus</name>
    <dbReference type="NCBI Taxonomy" id="540747"/>
    <lineage>
        <taxon>Bacteria</taxon>
        <taxon>Pseudomonadati</taxon>
        <taxon>Pseudomonadota</taxon>
        <taxon>Alphaproteobacteria</taxon>
        <taxon>Rhodobacterales</taxon>
        <taxon>Roseobacteraceae</taxon>
        <taxon>Roseovarius</taxon>
    </lineage>
</organism>
<dbReference type="RefSeq" id="WP_057819906.1">
    <property type="nucleotide sequence ID" value="NZ_CP031598.1"/>
</dbReference>
<accession>A0A0T5P3J6</accession>
<dbReference type="KEGG" id="rid:RIdsm_03649"/>
<dbReference type="EMBL" id="LAXI01000020">
    <property type="protein sequence ID" value="KRS15660.1"/>
    <property type="molecule type" value="Genomic_DNA"/>
</dbReference>
<name>A0A0T5P3J6_9RHOB</name>
<feature type="region of interest" description="Disordered" evidence="1">
    <location>
        <begin position="175"/>
        <end position="199"/>
    </location>
</feature>